<evidence type="ECO:0000256" key="8">
    <source>
        <dbReference type="SAM" id="Phobius"/>
    </source>
</evidence>
<dbReference type="EMBL" id="KP742963">
    <property type="protein sequence ID" value="AKD43760.1"/>
    <property type="molecule type" value="Genomic_DNA"/>
</dbReference>
<dbReference type="PANTHER" id="PTHR46696:SF1">
    <property type="entry name" value="CYTOCHROME P450 YJIB-RELATED"/>
    <property type="match status" value="1"/>
</dbReference>
<dbReference type="InterPro" id="IPR001128">
    <property type="entry name" value="Cyt_P450"/>
</dbReference>
<organism evidence="9">
    <name type="scientific">Streptomyces marincola</name>
    <dbReference type="NCBI Taxonomy" id="2878388"/>
    <lineage>
        <taxon>Bacteria</taxon>
        <taxon>Bacillati</taxon>
        <taxon>Actinomycetota</taxon>
        <taxon>Actinomycetes</taxon>
        <taxon>Kitasatosporales</taxon>
        <taxon>Streptomycetaceae</taxon>
        <taxon>Streptomyces</taxon>
    </lineage>
</organism>
<proteinExistence type="inferred from homology"/>
<evidence type="ECO:0000256" key="4">
    <source>
        <dbReference type="ARBA" id="ARBA00023002"/>
    </source>
</evidence>
<dbReference type="PRINTS" id="PR00359">
    <property type="entry name" value="BP450"/>
</dbReference>
<evidence type="ECO:0000256" key="6">
    <source>
        <dbReference type="ARBA" id="ARBA00023033"/>
    </source>
</evidence>
<dbReference type="AlphaFoldDB" id="A0A0U1ZVZ1"/>
<keyword evidence="8" id="KW-0812">Transmembrane</keyword>
<protein>
    <submittedName>
        <fullName evidence="9">HerO</fullName>
    </submittedName>
</protein>
<dbReference type="Pfam" id="PF00067">
    <property type="entry name" value="p450"/>
    <property type="match status" value="1"/>
</dbReference>
<dbReference type="InterPro" id="IPR002397">
    <property type="entry name" value="Cyt_P450_B"/>
</dbReference>
<dbReference type="GO" id="GO:0004497">
    <property type="term" value="F:monooxygenase activity"/>
    <property type="evidence" value="ECO:0007669"/>
    <property type="project" value="UniProtKB-KW"/>
</dbReference>
<evidence type="ECO:0000256" key="5">
    <source>
        <dbReference type="ARBA" id="ARBA00023004"/>
    </source>
</evidence>
<name>A0A0U1ZVZ1_9ACTN</name>
<feature type="transmembrane region" description="Helical" evidence="8">
    <location>
        <begin position="245"/>
        <end position="272"/>
    </location>
</feature>
<keyword evidence="5 7" id="KW-0408">Iron</keyword>
<dbReference type="GO" id="GO:0005506">
    <property type="term" value="F:iron ion binding"/>
    <property type="evidence" value="ECO:0007669"/>
    <property type="project" value="InterPro"/>
</dbReference>
<evidence type="ECO:0000256" key="2">
    <source>
        <dbReference type="ARBA" id="ARBA00022617"/>
    </source>
</evidence>
<dbReference type="CDD" id="cd20625">
    <property type="entry name" value="CYP164-like"/>
    <property type="match status" value="1"/>
</dbReference>
<keyword evidence="3 7" id="KW-0479">Metal-binding</keyword>
<dbReference type="GO" id="GO:0020037">
    <property type="term" value="F:heme binding"/>
    <property type="evidence" value="ECO:0007669"/>
    <property type="project" value="InterPro"/>
</dbReference>
<keyword evidence="6 7" id="KW-0503">Monooxygenase</keyword>
<reference evidence="9" key="1">
    <citation type="journal article" date="2015" name="ChemBioChem">
        <title>Characterization of Heronamide Biosynthesis Reveals a Tailoring Hydroxylase and Indicates Migrated Double Bonds.</title>
        <authorList>
            <person name="Zhu Y."/>
            <person name="Zhang W."/>
            <person name="Chen Y."/>
            <person name="Yuan C."/>
            <person name="Zhang H."/>
            <person name="Zhang G."/>
            <person name="Ma L."/>
            <person name="Zhang Q."/>
            <person name="Tian X."/>
            <person name="Zhang S."/>
            <person name="Zhang C."/>
        </authorList>
    </citation>
    <scope>NUCLEOTIDE SEQUENCE</scope>
    <source>
        <strain evidence="9">SCSIO 03032</strain>
    </source>
</reference>
<evidence type="ECO:0000313" key="9">
    <source>
        <dbReference type="EMBL" id="AKD43760.1"/>
    </source>
</evidence>
<dbReference type="Gene3D" id="1.10.630.10">
    <property type="entry name" value="Cytochrome P450"/>
    <property type="match status" value="1"/>
</dbReference>
<comment type="similarity">
    <text evidence="1 7">Belongs to the cytochrome P450 family.</text>
</comment>
<keyword evidence="8" id="KW-1133">Transmembrane helix</keyword>
<evidence type="ECO:0000256" key="7">
    <source>
        <dbReference type="RuleBase" id="RU000461"/>
    </source>
</evidence>
<dbReference type="InterPro" id="IPR036396">
    <property type="entry name" value="Cyt_P450_sf"/>
</dbReference>
<keyword evidence="8" id="KW-0472">Membrane</keyword>
<dbReference type="PROSITE" id="PS00086">
    <property type="entry name" value="CYTOCHROME_P450"/>
    <property type="match status" value="1"/>
</dbReference>
<dbReference type="FunFam" id="1.10.630.10:FF:000018">
    <property type="entry name" value="Cytochrome P450 monooxygenase"/>
    <property type="match status" value="1"/>
</dbReference>
<dbReference type="RefSeq" id="WP_255308228.1">
    <property type="nucleotide sequence ID" value="NZ_CP021121.1"/>
</dbReference>
<dbReference type="InterPro" id="IPR017972">
    <property type="entry name" value="Cyt_P450_CS"/>
</dbReference>
<evidence type="ECO:0000256" key="3">
    <source>
        <dbReference type="ARBA" id="ARBA00022723"/>
    </source>
</evidence>
<keyword evidence="2 7" id="KW-0349">Heme</keyword>
<dbReference type="GO" id="GO:0016705">
    <property type="term" value="F:oxidoreductase activity, acting on paired donors, with incorporation or reduction of molecular oxygen"/>
    <property type="evidence" value="ECO:0007669"/>
    <property type="project" value="InterPro"/>
</dbReference>
<evidence type="ECO:0000256" key="1">
    <source>
        <dbReference type="ARBA" id="ARBA00010617"/>
    </source>
</evidence>
<dbReference type="SUPFAM" id="SSF48264">
    <property type="entry name" value="Cytochrome P450"/>
    <property type="match status" value="1"/>
</dbReference>
<sequence length="415" mass="45722">MTTETTETTATPEQADQALMALLTPPFPENPFPLYETLRSVNRVHPSAQLGLWALSGYDEVTEFLRLPDVKSGARAAALRRPDWADHLSLRMYLNTMVTLNQPDHGRIRGMASRVFTPKAIKKMQPVVERLTDGLIDGLVERSAGGEPVDLVDLLAMPFPVAVISEMLGLPFEDGKRLWLLADDWSRVFSGIYLDEDLVRADAAAEELTGYFGELIARRRTDPRDDLLSNMVQAADGGRLDEDELIALILFLFTAGFAATTNLIATGVLALMDHQDELTRWREDKSITDSAVEELLRHTTHTTAASRVTPRPITIAGTEIPEGVLVLTLLAAANRDPARFPDPHRLDLTRDNGPHLSFSAGAHYCFGGSLARMEGADLFPKLIDTFPKIELAGTPERRDIMGLTGYATLPLALTR</sequence>
<accession>A0A0U1ZVZ1</accession>
<keyword evidence="4 7" id="KW-0560">Oxidoreductase</keyword>
<dbReference type="PANTHER" id="PTHR46696">
    <property type="entry name" value="P450, PUTATIVE (EUROFUNG)-RELATED"/>
    <property type="match status" value="1"/>
</dbReference>